<dbReference type="GO" id="GO:0016787">
    <property type="term" value="F:hydrolase activity"/>
    <property type="evidence" value="ECO:0007669"/>
    <property type="project" value="InterPro"/>
</dbReference>
<sequence>MKTTFGKTALVLLLSSGLFYTTPSFAQANNKLTKEEKREGWQLLFDGKTSNGWIGANMDTFPTKPGGWIVKDGTMTIQNSGGEEAKNVGDIVTVKEYSAFDLKFDFRMTRGANSGVKYFVTLQEHTGGSAIGLEYQILDDAVHPDAKLGRDGDRTLASLYDLITANKPPSIIRPIGDWNSGEIIVYPDNRVEHYLNGVKVLEYVRKSDAYSELVKVSKYKVWKNFGEADKGHILLQDHGFEVNFRNIKIKTLTN</sequence>
<evidence type="ECO:0000256" key="1">
    <source>
        <dbReference type="SAM" id="SignalP"/>
    </source>
</evidence>
<feature type="chain" id="PRO_5009262071" description="3-keto-alpha-glucoside-1,2-lyase/3-keto-2-hydroxy-glucal hydratase domain-containing protein" evidence="1">
    <location>
        <begin position="27"/>
        <end position="254"/>
    </location>
</feature>
<feature type="domain" description="3-keto-alpha-glucoside-1,2-lyase/3-keto-2-hydroxy-glucal hydratase" evidence="2">
    <location>
        <begin position="40"/>
        <end position="250"/>
    </location>
</feature>
<evidence type="ECO:0000313" key="4">
    <source>
        <dbReference type="Proteomes" id="UP000199679"/>
    </source>
</evidence>
<dbReference type="RefSeq" id="WP_091371162.1">
    <property type="nucleotide sequence ID" value="NZ_LT629740.1"/>
</dbReference>
<protein>
    <recommendedName>
        <fullName evidence="2">3-keto-alpha-glucoside-1,2-lyase/3-keto-2-hydroxy-glucal hydratase domain-containing protein</fullName>
    </recommendedName>
</protein>
<dbReference type="OrthoDB" id="9806233at2"/>
<dbReference type="Pfam" id="PF06439">
    <property type="entry name" value="3keto-disac_hyd"/>
    <property type="match status" value="1"/>
</dbReference>
<accession>A0A1H1UDU4</accession>
<proteinExistence type="predicted"/>
<name>A0A1H1UDU4_MUCMA</name>
<evidence type="ECO:0000259" key="2">
    <source>
        <dbReference type="Pfam" id="PF06439"/>
    </source>
</evidence>
<evidence type="ECO:0000313" key="3">
    <source>
        <dbReference type="EMBL" id="SDS70655.1"/>
    </source>
</evidence>
<dbReference type="AlphaFoldDB" id="A0A1H1UDU4"/>
<reference evidence="3 4" key="1">
    <citation type="submission" date="2016-10" db="EMBL/GenBank/DDBJ databases">
        <authorList>
            <person name="de Groot N.N."/>
        </authorList>
    </citation>
    <scope>NUCLEOTIDE SEQUENCE [LARGE SCALE GENOMIC DNA]</scope>
    <source>
        <strain evidence="3 4">MP1X4</strain>
    </source>
</reference>
<keyword evidence="4" id="KW-1185">Reference proteome</keyword>
<keyword evidence="1" id="KW-0732">Signal</keyword>
<dbReference type="Proteomes" id="UP000199679">
    <property type="component" value="Chromosome I"/>
</dbReference>
<dbReference type="STRING" id="652787.SAMN05216490_1650"/>
<feature type="signal peptide" evidence="1">
    <location>
        <begin position="1"/>
        <end position="26"/>
    </location>
</feature>
<organism evidence="3 4">
    <name type="scientific">Mucilaginibacter mallensis</name>
    <dbReference type="NCBI Taxonomy" id="652787"/>
    <lineage>
        <taxon>Bacteria</taxon>
        <taxon>Pseudomonadati</taxon>
        <taxon>Bacteroidota</taxon>
        <taxon>Sphingobacteriia</taxon>
        <taxon>Sphingobacteriales</taxon>
        <taxon>Sphingobacteriaceae</taxon>
        <taxon>Mucilaginibacter</taxon>
    </lineage>
</organism>
<dbReference type="EMBL" id="LT629740">
    <property type="protein sequence ID" value="SDS70655.1"/>
    <property type="molecule type" value="Genomic_DNA"/>
</dbReference>
<gene>
    <name evidence="3" type="ORF">SAMN05216490_1650</name>
</gene>
<dbReference type="Gene3D" id="2.60.120.560">
    <property type="entry name" value="Exo-inulinase, domain 1"/>
    <property type="match status" value="1"/>
</dbReference>
<dbReference type="InterPro" id="IPR010496">
    <property type="entry name" value="AL/BT2_dom"/>
</dbReference>